<dbReference type="InterPro" id="IPR000073">
    <property type="entry name" value="AB_hydrolase_1"/>
</dbReference>
<evidence type="ECO:0000259" key="2">
    <source>
        <dbReference type="Pfam" id="PF12697"/>
    </source>
</evidence>
<dbReference type="Gene3D" id="3.40.50.1820">
    <property type="entry name" value="alpha/beta hydrolase"/>
    <property type="match status" value="1"/>
</dbReference>
<dbReference type="Proteomes" id="UP000182544">
    <property type="component" value="Unassembled WGS sequence"/>
</dbReference>
<name>A0A1K2ICK9_9FLAO</name>
<dbReference type="OrthoDB" id="9112061at2"/>
<feature type="signal peptide" evidence="1">
    <location>
        <begin position="1"/>
        <end position="21"/>
    </location>
</feature>
<feature type="domain" description="AB hydrolase-1" evidence="2">
    <location>
        <begin position="30"/>
        <end position="242"/>
    </location>
</feature>
<keyword evidence="4" id="KW-1185">Reference proteome</keyword>
<dbReference type="Pfam" id="PF12697">
    <property type="entry name" value="Abhydrolase_6"/>
    <property type="match status" value="1"/>
</dbReference>
<organism evidence="3 4">
    <name type="scientific">Flaviramulus basaltis</name>
    <dbReference type="NCBI Taxonomy" id="369401"/>
    <lineage>
        <taxon>Bacteria</taxon>
        <taxon>Pseudomonadati</taxon>
        <taxon>Bacteroidota</taxon>
        <taxon>Flavobacteriia</taxon>
        <taxon>Flavobacteriales</taxon>
        <taxon>Flavobacteriaceae</taxon>
        <taxon>Flaviramulus</taxon>
    </lineage>
</organism>
<dbReference type="GO" id="GO:0016787">
    <property type="term" value="F:hydrolase activity"/>
    <property type="evidence" value="ECO:0007669"/>
    <property type="project" value="UniProtKB-KW"/>
</dbReference>
<evidence type="ECO:0000256" key="1">
    <source>
        <dbReference type="SAM" id="SignalP"/>
    </source>
</evidence>
<feature type="chain" id="PRO_5013040949" evidence="1">
    <location>
        <begin position="22"/>
        <end position="251"/>
    </location>
</feature>
<protein>
    <submittedName>
        <fullName evidence="3">Alpha/beta hydrolase family protein</fullName>
    </submittedName>
</protein>
<evidence type="ECO:0000313" key="4">
    <source>
        <dbReference type="Proteomes" id="UP000182544"/>
    </source>
</evidence>
<keyword evidence="1" id="KW-0732">Signal</keyword>
<evidence type="ECO:0000313" key="3">
    <source>
        <dbReference type="EMBL" id="SFZ89451.1"/>
    </source>
</evidence>
<reference evidence="3 4" key="1">
    <citation type="submission" date="2016-10" db="EMBL/GenBank/DDBJ databases">
        <authorList>
            <person name="de Groot N.N."/>
        </authorList>
    </citation>
    <scope>NUCLEOTIDE SEQUENCE [LARGE SCALE GENOMIC DNA]</scope>
    <source>
        <strain evidence="3 4">DSM 18180</strain>
    </source>
</reference>
<keyword evidence="3" id="KW-0378">Hydrolase</keyword>
<dbReference type="PANTHER" id="PTHR37017:SF11">
    <property type="entry name" value="ESTERASE_LIPASE_THIOESTERASE DOMAIN-CONTAINING PROTEIN"/>
    <property type="match status" value="1"/>
</dbReference>
<dbReference type="STRING" id="369401.SAMN05428642_101288"/>
<gene>
    <name evidence="3" type="ORF">SAMN05428642_101288</name>
</gene>
<dbReference type="AlphaFoldDB" id="A0A1K2ICK9"/>
<proteinExistence type="predicted"/>
<dbReference type="InterPro" id="IPR052897">
    <property type="entry name" value="Sec-Metab_Biosynth_Hydrolase"/>
</dbReference>
<dbReference type="PANTHER" id="PTHR37017">
    <property type="entry name" value="AB HYDROLASE-1 DOMAIN-CONTAINING PROTEIN-RELATED"/>
    <property type="match status" value="1"/>
</dbReference>
<dbReference type="SUPFAM" id="SSF53474">
    <property type="entry name" value="alpha/beta-Hydrolases"/>
    <property type="match status" value="1"/>
</dbReference>
<accession>A0A1K2ICK9</accession>
<dbReference type="EMBL" id="FPKV01000001">
    <property type="protein sequence ID" value="SFZ89451.1"/>
    <property type="molecule type" value="Genomic_DNA"/>
</dbReference>
<dbReference type="RefSeq" id="WP_084647824.1">
    <property type="nucleotide sequence ID" value="NZ_FPKV01000001.1"/>
</dbReference>
<dbReference type="InterPro" id="IPR029058">
    <property type="entry name" value="AB_hydrolase_fold"/>
</dbReference>
<sequence>MRQYKFILLFVIATISFQSLFSQTNNKSVFVVVHGAWGGGWVFKKVDSLLTATGSVVYRPTLTGQGERVHLATLDVGLDTHIKDIVNTILYEDLHDVILVGHSYSGMVITGVADSIPKRIKKLVYIDAFVPNDNESVALIKEESIKNYKIVNGYLIPPWVPEEKSPPKHVPQALKTLTDKISLKNPERLNIPTTYILTVEKGADPKSDNFAPQAERANKNGWKVLQLEADHNVQWSAPEELVKMLKEIENQ</sequence>